<feature type="region of interest" description="Disordered" evidence="11">
    <location>
        <begin position="366"/>
        <end position="393"/>
    </location>
</feature>
<dbReference type="InterPro" id="IPR001917">
    <property type="entry name" value="Aminotrans_II_pyridoxalP_BS"/>
</dbReference>
<accession>M0C0X0</accession>
<evidence type="ECO:0000313" key="13">
    <source>
        <dbReference type="EMBL" id="ELZ16860.1"/>
    </source>
</evidence>
<evidence type="ECO:0000256" key="9">
    <source>
        <dbReference type="ARBA" id="ARBA00047481"/>
    </source>
</evidence>
<dbReference type="SUPFAM" id="SSF53383">
    <property type="entry name" value="PLP-dependent transferases"/>
    <property type="match status" value="1"/>
</dbReference>
<dbReference type="NCBIfam" id="TIGR01141">
    <property type="entry name" value="hisC"/>
    <property type="match status" value="1"/>
</dbReference>
<dbReference type="InterPro" id="IPR015421">
    <property type="entry name" value="PyrdxlP-dep_Trfase_major"/>
</dbReference>
<dbReference type="UniPathway" id="UPA00031">
    <property type="reaction ID" value="UER00012"/>
</dbReference>
<evidence type="ECO:0000313" key="14">
    <source>
        <dbReference type="Proteomes" id="UP000011657"/>
    </source>
</evidence>
<keyword evidence="5 10" id="KW-0028">Amino-acid biosynthesis</keyword>
<keyword evidence="6 10" id="KW-0808">Transferase</keyword>
<dbReference type="EC" id="2.6.1.9" evidence="10"/>
<evidence type="ECO:0000256" key="5">
    <source>
        <dbReference type="ARBA" id="ARBA00022605"/>
    </source>
</evidence>
<dbReference type="Proteomes" id="UP000011657">
    <property type="component" value="Unassembled WGS sequence"/>
</dbReference>
<dbReference type="EMBL" id="AOIS01000047">
    <property type="protein sequence ID" value="ELZ16860.1"/>
    <property type="molecule type" value="Genomic_DNA"/>
</dbReference>
<sequence length="393" mass="42711">MQPRDLSDHVAYEAGRGIEEVARELGRDPSEFVKLASNENPHGPSPAAAVALRDAASSVSSYPKAAHADLTAAVADRWSVDDQQVWLANGGDGAIDYLHRATLEPGDTVRVPTPGFAYYGMSARYHHGEVREYAIEREDDFAQTAETVLDSYDDDRVVWVTSPHNPTGSTMPLAEIERLADETDDETLIVVDEAYGEFADRDSAVALIEGRDGYDARDDVAVLRTFSKAYGLAGVRLGYAIVPAEWGEAYARVNTPFAASELACRAGLAAMDDEEHVERTVETARESREHMRDAIDAHVWESEGNFVLVDVGNATAVAEEMQRRGVIVRDCSSFGLPACIRITCGTDEETERAVETVNDVLAELDLESEPDDDADADGETAVDPDPEAEVSDT</sequence>
<dbReference type="PANTHER" id="PTHR43643">
    <property type="entry name" value="HISTIDINOL-PHOSPHATE AMINOTRANSFERASE 2"/>
    <property type="match status" value="1"/>
</dbReference>
<dbReference type="CDD" id="cd00609">
    <property type="entry name" value="AAT_like"/>
    <property type="match status" value="1"/>
</dbReference>
<comment type="pathway">
    <text evidence="2 10">Amino-acid biosynthesis; L-histidine biosynthesis; L-histidine from 5-phospho-alpha-D-ribose 1-diphosphate: step 7/9.</text>
</comment>
<dbReference type="PANTHER" id="PTHR43643:SF6">
    <property type="entry name" value="HISTIDINOL-PHOSPHATE AMINOTRANSFERASE"/>
    <property type="match status" value="1"/>
</dbReference>
<dbReference type="PROSITE" id="PS00599">
    <property type="entry name" value="AA_TRANSFER_CLASS_2"/>
    <property type="match status" value="1"/>
</dbReference>
<dbReference type="OrthoDB" id="9929at2157"/>
<evidence type="ECO:0000256" key="3">
    <source>
        <dbReference type="ARBA" id="ARBA00007970"/>
    </source>
</evidence>
<keyword evidence="14" id="KW-1185">Reference proteome</keyword>
<dbReference type="InterPro" id="IPR015422">
    <property type="entry name" value="PyrdxlP-dep_Trfase_small"/>
</dbReference>
<dbReference type="InterPro" id="IPR015424">
    <property type="entry name" value="PyrdxlP-dep_Trfase"/>
</dbReference>
<feature type="domain" description="Aminotransferase class I/classII large" evidence="12">
    <location>
        <begin position="31"/>
        <end position="356"/>
    </location>
</feature>
<evidence type="ECO:0000256" key="4">
    <source>
        <dbReference type="ARBA" id="ARBA00022576"/>
    </source>
</evidence>
<dbReference type="STRING" id="1227488.C477_14653"/>
<evidence type="ECO:0000256" key="8">
    <source>
        <dbReference type="ARBA" id="ARBA00023102"/>
    </source>
</evidence>
<dbReference type="Pfam" id="PF00155">
    <property type="entry name" value="Aminotran_1_2"/>
    <property type="match status" value="1"/>
</dbReference>
<dbReference type="PATRIC" id="fig|1227488.3.peg.2915"/>
<evidence type="ECO:0000256" key="11">
    <source>
        <dbReference type="SAM" id="MobiDB-lite"/>
    </source>
</evidence>
<evidence type="ECO:0000256" key="6">
    <source>
        <dbReference type="ARBA" id="ARBA00022679"/>
    </source>
</evidence>
<comment type="cofactor">
    <cofactor evidence="1 10">
        <name>pyridoxal 5'-phosphate</name>
        <dbReference type="ChEBI" id="CHEBI:597326"/>
    </cofactor>
</comment>
<dbReference type="GO" id="GO:0030170">
    <property type="term" value="F:pyridoxal phosphate binding"/>
    <property type="evidence" value="ECO:0007669"/>
    <property type="project" value="InterPro"/>
</dbReference>
<feature type="modified residue" description="N6-(pyridoxal phosphate)lysine" evidence="10">
    <location>
        <position position="228"/>
    </location>
</feature>
<evidence type="ECO:0000256" key="1">
    <source>
        <dbReference type="ARBA" id="ARBA00001933"/>
    </source>
</evidence>
<comment type="catalytic activity">
    <reaction evidence="9 10">
        <text>L-histidinol phosphate + 2-oxoglutarate = 3-(imidazol-4-yl)-2-oxopropyl phosphate + L-glutamate</text>
        <dbReference type="Rhea" id="RHEA:23744"/>
        <dbReference type="ChEBI" id="CHEBI:16810"/>
        <dbReference type="ChEBI" id="CHEBI:29985"/>
        <dbReference type="ChEBI" id="CHEBI:57766"/>
        <dbReference type="ChEBI" id="CHEBI:57980"/>
        <dbReference type="EC" id="2.6.1.9"/>
    </reaction>
</comment>
<dbReference type="RefSeq" id="WP_008895211.1">
    <property type="nucleotide sequence ID" value="NZ_AOIS01000047.1"/>
</dbReference>
<evidence type="ECO:0000256" key="7">
    <source>
        <dbReference type="ARBA" id="ARBA00022898"/>
    </source>
</evidence>
<keyword evidence="7 10" id="KW-0663">Pyridoxal phosphate</keyword>
<comment type="caution">
    <text evidence="13">The sequence shown here is derived from an EMBL/GenBank/DDBJ whole genome shotgun (WGS) entry which is preliminary data.</text>
</comment>
<dbReference type="GO" id="GO:0004400">
    <property type="term" value="F:histidinol-phosphate transaminase activity"/>
    <property type="evidence" value="ECO:0007669"/>
    <property type="project" value="UniProtKB-UniRule"/>
</dbReference>
<evidence type="ECO:0000256" key="10">
    <source>
        <dbReference type="HAMAP-Rule" id="MF_01023"/>
    </source>
</evidence>
<keyword evidence="8 10" id="KW-0368">Histidine biosynthesis</keyword>
<proteinExistence type="inferred from homology"/>
<evidence type="ECO:0000259" key="12">
    <source>
        <dbReference type="Pfam" id="PF00155"/>
    </source>
</evidence>
<dbReference type="Gene3D" id="3.40.640.10">
    <property type="entry name" value="Type I PLP-dependent aspartate aminotransferase-like (Major domain)"/>
    <property type="match status" value="1"/>
</dbReference>
<dbReference type="AlphaFoldDB" id="M0C0X0"/>
<gene>
    <name evidence="10" type="primary">hisC</name>
    <name evidence="13" type="ORF">C477_14653</name>
</gene>
<organism evidence="13 14">
    <name type="scientific">Haloterrigena salina JCM 13891</name>
    <dbReference type="NCBI Taxonomy" id="1227488"/>
    <lineage>
        <taxon>Archaea</taxon>
        <taxon>Methanobacteriati</taxon>
        <taxon>Methanobacteriota</taxon>
        <taxon>Stenosarchaea group</taxon>
        <taxon>Halobacteria</taxon>
        <taxon>Halobacteriales</taxon>
        <taxon>Natrialbaceae</taxon>
        <taxon>Haloterrigena</taxon>
    </lineage>
</organism>
<dbReference type="HAMAP" id="MF_01023">
    <property type="entry name" value="HisC_aminotrans_2"/>
    <property type="match status" value="1"/>
</dbReference>
<protein>
    <recommendedName>
        <fullName evidence="10">Histidinol-phosphate aminotransferase</fullName>
        <ecNumber evidence="10">2.6.1.9</ecNumber>
    </recommendedName>
    <alternativeName>
        <fullName evidence="10">Imidazole acetol-phosphate transaminase</fullName>
    </alternativeName>
</protein>
<dbReference type="eggNOG" id="arCOG04273">
    <property type="taxonomic scope" value="Archaea"/>
</dbReference>
<dbReference type="Gene3D" id="3.90.1150.10">
    <property type="entry name" value="Aspartate Aminotransferase, domain 1"/>
    <property type="match status" value="1"/>
</dbReference>
<dbReference type="InterPro" id="IPR050106">
    <property type="entry name" value="HistidinolP_aminotransfase"/>
</dbReference>
<evidence type="ECO:0000256" key="2">
    <source>
        <dbReference type="ARBA" id="ARBA00005011"/>
    </source>
</evidence>
<name>M0C0X0_9EURY</name>
<comment type="similarity">
    <text evidence="3 10">Belongs to the class-II pyridoxal-phosphate-dependent aminotransferase family. Histidinol-phosphate aminotransferase subfamily.</text>
</comment>
<keyword evidence="4 10" id="KW-0032">Aminotransferase</keyword>
<reference evidence="13 14" key="1">
    <citation type="journal article" date="2014" name="PLoS Genet.">
        <title>Phylogenetically driven sequencing of extremely halophilic archaea reveals strategies for static and dynamic osmo-response.</title>
        <authorList>
            <person name="Becker E.A."/>
            <person name="Seitzer P.M."/>
            <person name="Tritt A."/>
            <person name="Larsen D."/>
            <person name="Krusor M."/>
            <person name="Yao A.I."/>
            <person name="Wu D."/>
            <person name="Madern D."/>
            <person name="Eisen J.A."/>
            <person name="Darling A.E."/>
            <person name="Facciotti M.T."/>
        </authorList>
    </citation>
    <scope>NUCLEOTIDE SEQUENCE [LARGE SCALE GENOMIC DNA]</scope>
    <source>
        <strain evidence="13 14">JCM 13891</strain>
    </source>
</reference>
<dbReference type="InterPro" id="IPR004839">
    <property type="entry name" value="Aminotransferase_I/II_large"/>
</dbReference>
<dbReference type="InterPro" id="IPR005861">
    <property type="entry name" value="HisP_aminotrans"/>
</dbReference>
<dbReference type="GO" id="GO:0000105">
    <property type="term" value="P:L-histidine biosynthetic process"/>
    <property type="evidence" value="ECO:0007669"/>
    <property type="project" value="UniProtKB-UniRule"/>
</dbReference>